<dbReference type="GO" id="GO:0003677">
    <property type="term" value="F:DNA binding"/>
    <property type="evidence" value="ECO:0007669"/>
    <property type="project" value="UniProtKB-KW"/>
</dbReference>
<keyword evidence="3" id="KW-0804">Transcription</keyword>
<dbReference type="InterPro" id="IPR051081">
    <property type="entry name" value="HTH_MetalResp_TranReg"/>
</dbReference>
<comment type="caution">
    <text evidence="5">The sequence shown here is derived from an EMBL/GenBank/DDBJ whole genome shotgun (WGS) entry which is preliminary data.</text>
</comment>
<dbReference type="InterPro" id="IPR011991">
    <property type="entry name" value="ArsR-like_HTH"/>
</dbReference>
<dbReference type="PANTHER" id="PTHR33154:SF33">
    <property type="entry name" value="TRANSCRIPTIONAL REPRESSOR SDPR"/>
    <property type="match status" value="1"/>
</dbReference>
<dbReference type="EMBL" id="VSSQ01015125">
    <property type="protein sequence ID" value="MPM55128.1"/>
    <property type="molecule type" value="Genomic_DNA"/>
</dbReference>
<accession>A0A645AQS7</accession>
<dbReference type="CDD" id="cd00090">
    <property type="entry name" value="HTH_ARSR"/>
    <property type="match status" value="1"/>
</dbReference>
<name>A0A645AQS7_9ZZZZ</name>
<evidence type="ECO:0000256" key="1">
    <source>
        <dbReference type="ARBA" id="ARBA00023015"/>
    </source>
</evidence>
<dbReference type="SMART" id="SM00418">
    <property type="entry name" value="HTH_ARSR"/>
    <property type="match status" value="1"/>
</dbReference>
<evidence type="ECO:0000256" key="2">
    <source>
        <dbReference type="ARBA" id="ARBA00023125"/>
    </source>
</evidence>
<evidence type="ECO:0000256" key="3">
    <source>
        <dbReference type="ARBA" id="ARBA00023163"/>
    </source>
</evidence>
<gene>
    <name evidence="5" type="ORF">SDC9_101916</name>
</gene>
<evidence type="ECO:0000259" key="4">
    <source>
        <dbReference type="PROSITE" id="PS50987"/>
    </source>
</evidence>
<dbReference type="AlphaFoldDB" id="A0A645AQS7"/>
<dbReference type="PROSITE" id="PS50987">
    <property type="entry name" value="HTH_ARSR_2"/>
    <property type="match status" value="1"/>
</dbReference>
<dbReference type="InterPro" id="IPR001845">
    <property type="entry name" value="HTH_ArsR_DNA-bd_dom"/>
</dbReference>
<protein>
    <recommendedName>
        <fullName evidence="4">HTH arsR-type domain-containing protein</fullName>
    </recommendedName>
</protein>
<organism evidence="5">
    <name type="scientific">bioreactor metagenome</name>
    <dbReference type="NCBI Taxonomy" id="1076179"/>
    <lineage>
        <taxon>unclassified sequences</taxon>
        <taxon>metagenomes</taxon>
        <taxon>ecological metagenomes</taxon>
    </lineage>
</organism>
<dbReference type="Gene3D" id="1.10.10.10">
    <property type="entry name" value="Winged helix-like DNA-binding domain superfamily/Winged helix DNA-binding domain"/>
    <property type="match status" value="1"/>
</dbReference>
<dbReference type="NCBIfam" id="NF033788">
    <property type="entry name" value="HTH_metalloreg"/>
    <property type="match status" value="1"/>
</dbReference>
<dbReference type="Pfam" id="PF01022">
    <property type="entry name" value="HTH_5"/>
    <property type="match status" value="1"/>
</dbReference>
<sequence>MDSESLSVKILKAMGHPIRLKIVKFLLDKPHCVCELKENLDFSQPNLSQHLKILKEAGIIASEKVGVQTHYHVCLKNTEALIAAAEAMSQEYLNQFK</sequence>
<dbReference type="InterPro" id="IPR036388">
    <property type="entry name" value="WH-like_DNA-bd_sf"/>
</dbReference>
<proteinExistence type="predicted"/>
<feature type="domain" description="HTH arsR-type" evidence="4">
    <location>
        <begin position="1"/>
        <end position="93"/>
    </location>
</feature>
<keyword evidence="1" id="KW-0805">Transcription regulation</keyword>
<dbReference type="GO" id="GO:0003700">
    <property type="term" value="F:DNA-binding transcription factor activity"/>
    <property type="evidence" value="ECO:0007669"/>
    <property type="project" value="InterPro"/>
</dbReference>
<dbReference type="InterPro" id="IPR036390">
    <property type="entry name" value="WH_DNA-bd_sf"/>
</dbReference>
<dbReference type="PANTHER" id="PTHR33154">
    <property type="entry name" value="TRANSCRIPTIONAL REGULATOR, ARSR FAMILY"/>
    <property type="match status" value="1"/>
</dbReference>
<keyword evidence="2" id="KW-0238">DNA-binding</keyword>
<dbReference type="PRINTS" id="PR00778">
    <property type="entry name" value="HTHARSR"/>
</dbReference>
<dbReference type="SUPFAM" id="SSF46785">
    <property type="entry name" value="Winged helix' DNA-binding domain"/>
    <property type="match status" value="1"/>
</dbReference>
<reference evidence="5" key="1">
    <citation type="submission" date="2019-08" db="EMBL/GenBank/DDBJ databases">
        <authorList>
            <person name="Kucharzyk K."/>
            <person name="Murdoch R.W."/>
            <person name="Higgins S."/>
            <person name="Loffler F."/>
        </authorList>
    </citation>
    <scope>NUCLEOTIDE SEQUENCE</scope>
</reference>
<evidence type="ECO:0000313" key="5">
    <source>
        <dbReference type="EMBL" id="MPM55128.1"/>
    </source>
</evidence>